<protein>
    <submittedName>
        <fullName evidence="1">Uncharacterized protein</fullName>
    </submittedName>
</protein>
<sequence>MQRTYEIGTSKARYKVVKTGKTYYYEELFEYWTKEIKDSEKSHKWFKG</sequence>
<organism evidence="1">
    <name type="scientific">Podoviridae sp. ct8Lf7</name>
    <dbReference type="NCBI Taxonomy" id="2827723"/>
    <lineage>
        <taxon>Viruses</taxon>
        <taxon>Duplodnaviria</taxon>
        <taxon>Heunggongvirae</taxon>
        <taxon>Uroviricota</taxon>
        <taxon>Caudoviricetes</taxon>
    </lineage>
</organism>
<proteinExistence type="predicted"/>
<dbReference type="EMBL" id="BK032511">
    <property type="protein sequence ID" value="DAF44548.1"/>
    <property type="molecule type" value="Genomic_DNA"/>
</dbReference>
<evidence type="ECO:0000313" key="1">
    <source>
        <dbReference type="EMBL" id="DAF44548.1"/>
    </source>
</evidence>
<name>A0A8S5S0I1_9CAUD</name>
<reference evidence="1" key="1">
    <citation type="journal article" date="2021" name="Proc. Natl. Acad. Sci. U.S.A.">
        <title>A Catalog of Tens of Thousands of Viruses from Human Metagenomes Reveals Hidden Associations with Chronic Diseases.</title>
        <authorList>
            <person name="Tisza M.J."/>
            <person name="Buck C.B."/>
        </authorList>
    </citation>
    <scope>NUCLEOTIDE SEQUENCE</scope>
    <source>
        <strain evidence="1">Ct8Lf7</strain>
    </source>
</reference>
<accession>A0A8S5S0I1</accession>